<evidence type="ECO:0000256" key="2">
    <source>
        <dbReference type="ARBA" id="ARBA00022777"/>
    </source>
</evidence>
<dbReference type="SUPFAM" id="SSF46785">
    <property type="entry name" value="Winged helix' DNA-binding domain"/>
    <property type="match status" value="1"/>
</dbReference>
<dbReference type="InterPro" id="IPR029056">
    <property type="entry name" value="Ribokinase-like"/>
</dbReference>
<dbReference type="CDD" id="cd01941">
    <property type="entry name" value="YeiC_kinase_like"/>
    <property type="match status" value="1"/>
</dbReference>
<dbReference type="EMBL" id="ADXF01000862">
    <property type="protein sequence ID" value="EFR86901.1"/>
    <property type="molecule type" value="Genomic_DNA"/>
</dbReference>
<organism evidence="4 5">
    <name type="scientific">Listeria marthii FSL S4-120</name>
    <dbReference type="NCBI Taxonomy" id="702457"/>
    <lineage>
        <taxon>Bacteria</taxon>
        <taxon>Bacillati</taxon>
        <taxon>Bacillota</taxon>
        <taxon>Bacilli</taxon>
        <taxon>Bacillales</taxon>
        <taxon>Listeriaceae</taxon>
        <taxon>Listeria</taxon>
    </lineage>
</organism>
<gene>
    <name evidence="4" type="ORF">NT05LM_2645</name>
</gene>
<dbReference type="SUPFAM" id="SSF53613">
    <property type="entry name" value="Ribokinase-like"/>
    <property type="match status" value="1"/>
</dbReference>
<dbReference type="InterPro" id="IPR036388">
    <property type="entry name" value="WH-like_DNA-bd_sf"/>
</dbReference>
<evidence type="ECO:0000256" key="1">
    <source>
        <dbReference type="ARBA" id="ARBA00022679"/>
    </source>
</evidence>
<dbReference type="Proteomes" id="UP000003412">
    <property type="component" value="Chromosome"/>
</dbReference>
<dbReference type="GO" id="GO:0016301">
    <property type="term" value="F:kinase activity"/>
    <property type="evidence" value="ECO:0007669"/>
    <property type="project" value="UniProtKB-KW"/>
</dbReference>
<dbReference type="InterPro" id="IPR011611">
    <property type="entry name" value="PfkB_dom"/>
</dbReference>
<reference evidence="4 5" key="1">
    <citation type="journal article" date="2010" name="Microbiol. Resour. Announc.">
        <title>Comparative genomics of the bacterial genus Listeria: Genome evolution is characterized by limited gene acquisition and limited gene loss.</title>
        <authorList>
            <person name="den Bakker H.C."/>
            <person name="Cummings C.A."/>
            <person name="Ferreira V."/>
            <person name="Vatta P."/>
            <person name="Orsi R.H."/>
            <person name="Degoricija L."/>
            <person name="Barker M."/>
            <person name="Petrauskene O."/>
            <person name="Furtado M.R."/>
            <person name="Wiedmann M."/>
        </authorList>
    </citation>
    <scope>NUCLEOTIDE SEQUENCE [LARGE SCALE GENOMIC DNA]</scope>
    <source>
        <strain evidence="4 5">FSL S4-120</strain>
    </source>
</reference>
<evidence type="ECO:0000259" key="3">
    <source>
        <dbReference type="SMART" id="SM00419"/>
    </source>
</evidence>
<dbReference type="Pfam" id="PF13412">
    <property type="entry name" value="HTH_24"/>
    <property type="match status" value="1"/>
</dbReference>
<keyword evidence="2 4" id="KW-0418">Kinase</keyword>
<dbReference type="InterPro" id="IPR036390">
    <property type="entry name" value="WH_DNA-bd_sf"/>
</dbReference>
<dbReference type="SMART" id="SM00419">
    <property type="entry name" value="HTH_CRP"/>
    <property type="match status" value="1"/>
</dbReference>
<protein>
    <submittedName>
        <fullName evidence="4">Carbohydrate kinase</fullName>
    </submittedName>
</protein>
<sequence length="399" mass="43733">MQKKAFTYIINMCLKLKQKFGMEVHYIVENNKAKMNEKEEIIFNSIRKNPYISQQELADILDLSRPTVANLISGLIKKGRILGKAYILNEAKQIVCIGGANVDRKFYIKDKAQLATSNPVRSTQSAGGVARNVGENLGRLGKEVILLTACGTDSDWEAVKNASNTYMNLDYVTAFPSIATGSYTAVLENNGDLLVALADMDAYDHLTPDVLAKNEGLLSQASAIIADLNCPKETLEYLGSFAEINSIPLVLVPVSSPKMSHLPESLDHVTWLICNRDESETHLGMTIENDEDWRLATQKWLDLGVKNVIVTNGSKGAVAANKAEGIIFEPAIVIENIVDVTGAGDAFCSAVIYAWLEGKALQEILKAGSVNAARTLESEYTVRQNLSTSQLQKDLEEFK</sequence>
<dbReference type="PANTHER" id="PTHR42909">
    <property type="entry name" value="ZGC:136858"/>
    <property type="match status" value="1"/>
</dbReference>
<feature type="domain" description="HTH crp-type" evidence="3">
    <location>
        <begin position="44"/>
        <end position="90"/>
    </location>
</feature>
<evidence type="ECO:0000313" key="4">
    <source>
        <dbReference type="EMBL" id="EFR86901.1"/>
    </source>
</evidence>
<accession>A0ABP2JVA4</accession>
<evidence type="ECO:0000313" key="5">
    <source>
        <dbReference type="Proteomes" id="UP000003412"/>
    </source>
</evidence>
<keyword evidence="5" id="KW-1185">Reference proteome</keyword>
<dbReference type="PANTHER" id="PTHR42909:SF4">
    <property type="entry name" value="CARBOHYDRATE KINASE, PFKB FAMILY"/>
    <property type="match status" value="1"/>
</dbReference>
<keyword evidence="1" id="KW-0808">Transferase</keyword>
<dbReference type="InterPro" id="IPR012318">
    <property type="entry name" value="HTH_CRP"/>
</dbReference>
<comment type="caution">
    <text evidence="4">The sequence shown here is derived from an EMBL/GenBank/DDBJ whole genome shotgun (WGS) entry which is preliminary data.</text>
</comment>
<dbReference type="Pfam" id="PF00294">
    <property type="entry name" value="PfkB"/>
    <property type="match status" value="1"/>
</dbReference>
<proteinExistence type="predicted"/>
<dbReference type="Gene3D" id="1.10.10.10">
    <property type="entry name" value="Winged helix-like DNA-binding domain superfamily/Winged helix DNA-binding domain"/>
    <property type="match status" value="1"/>
</dbReference>
<name>A0ABP2JVA4_9LIST</name>
<dbReference type="PROSITE" id="PS00584">
    <property type="entry name" value="PFKB_KINASES_2"/>
    <property type="match status" value="1"/>
</dbReference>
<dbReference type="InterPro" id="IPR002173">
    <property type="entry name" value="Carboh/pur_kinase_PfkB_CS"/>
</dbReference>
<dbReference type="Gene3D" id="3.40.1190.20">
    <property type="match status" value="1"/>
</dbReference>